<dbReference type="Gene3D" id="1.10.30.10">
    <property type="entry name" value="High mobility group box domain"/>
    <property type="match status" value="1"/>
</dbReference>
<feature type="region of interest" description="Disordered" evidence="5">
    <location>
        <begin position="477"/>
        <end position="512"/>
    </location>
</feature>
<feature type="compositionally biased region" description="Polar residues" evidence="5">
    <location>
        <begin position="273"/>
        <end position="298"/>
    </location>
</feature>
<feature type="compositionally biased region" description="Low complexity" evidence="5">
    <location>
        <begin position="234"/>
        <end position="248"/>
    </location>
</feature>
<dbReference type="GO" id="GO:0000122">
    <property type="term" value="P:negative regulation of transcription by RNA polymerase II"/>
    <property type="evidence" value="ECO:0007669"/>
    <property type="project" value="TreeGrafter"/>
</dbReference>
<dbReference type="EMBL" id="MSZU01000084">
    <property type="protein sequence ID" value="OMP85465.1"/>
    <property type="molecule type" value="Genomic_DNA"/>
</dbReference>
<feature type="region of interest" description="Disordered" evidence="5">
    <location>
        <begin position="568"/>
        <end position="590"/>
    </location>
</feature>
<dbReference type="GO" id="GO:0030154">
    <property type="term" value="P:cell differentiation"/>
    <property type="evidence" value="ECO:0007669"/>
    <property type="project" value="TreeGrafter"/>
</dbReference>
<proteinExistence type="predicted"/>
<protein>
    <submittedName>
        <fullName evidence="7">Silenced mating-type M-specific polypeptide Mc</fullName>
    </submittedName>
</protein>
<feature type="region of interest" description="Disordered" evidence="5">
    <location>
        <begin position="1"/>
        <end position="105"/>
    </location>
</feature>
<comment type="caution">
    <text evidence="7">The sequence shown here is derived from an EMBL/GenBank/DDBJ whole genome shotgun (WGS) entry which is preliminary data.</text>
</comment>
<feature type="compositionally biased region" description="Low complexity" evidence="5">
    <location>
        <begin position="340"/>
        <end position="354"/>
    </location>
</feature>
<gene>
    <name evidence="7" type="ORF">BK809_0004135</name>
</gene>
<feature type="region of interest" description="Disordered" evidence="5">
    <location>
        <begin position="621"/>
        <end position="641"/>
    </location>
</feature>
<dbReference type="Proteomes" id="UP000190776">
    <property type="component" value="Unassembled WGS sequence"/>
</dbReference>
<feature type="region of interest" description="Disordered" evidence="5">
    <location>
        <begin position="174"/>
        <end position="298"/>
    </location>
</feature>
<evidence type="ECO:0000256" key="2">
    <source>
        <dbReference type="ARBA" id="ARBA00023125"/>
    </source>
</evidence>
<feature type="compositionally biased region" description="Gly residues" evidence="5">
    <location>
        <begin position="574"/>
        <end position="590"/>
    </location>
</feature>
<feature type="compositionally biased region" description="Low complexity" evidence="5">
    <location>
        <begin position="17"/>
        <end position="42"/>
    </location>
</feature>
<organism evidence="7 8">
    <name type="scientific">Diplodia seriata</name>
    <dbReference type="NCBI Taxonomy" id="420778"/>
    <lineage>
        <taxon>Eukaryota</taxon>
        <taxon>Fungi</taxon>
        <taxon>Dikarya</taxon>
        <taxon>Ascomycota</taxon>
        <taxon>Pezizomycotina</taxon>
        <taxon>Dothideomycetes</taxon>
        <taxon>Dothideomycetes incertae sedis</taxon>
        <taxon>Botryosphaeriales</taxon>
        <taxon>Botryosphaeriaceae</taxon>
        <taxon>Diplodia</taxon>
    </lineage>
</organism>
<dbReference type="FunFam" id="1.10.30.10:FF:000041">
    <property type="entry name" value="HMG box family protein"/>
    <property type="match status" value="1"/>
</dbReference>
<evidence type="ECO:0000256" key="3">
    <source>
        <dbReference type="ARBA" id="ARBA00023163"/>
    </source>
</evidence>
<evidence type="ECO:0000313" key="7">
    <source>
        <dbReference type="EMBL" id="OMP85465.1"/>
    </source>
</evidence>
<accession>A0A1S8BDD1</accession>
<keyword evidence="1" id="KW-0805">Transcription regulation</keyword>
<evidence type="ECO:0000256" key="1">
    <source>
        <dbReference type="ARBA" id="ARBA00023015"/>
    </source>
</evidence>
<evidence type="ECO:0000313" key="8">
    <source>
        <dbReference type="Proteomes" id="UP000190776"/>
    </source>
</evidence>
<feature type="compositionally biased region" description="Low complexity" evidence="5">
    <location>
        <begin position="93"/>
        <end position="104"/>
    </location>
</feature>
<dbReference type="SMART" id="SM00398">
    <property type="entry name" value="HMG"/>
    <property type="match status" value="1"/>
</dbReference>
<feature type="compositionally biased region" description="Polar residues" evidence="5">
    <location>
        <begin position="397"/>
        <end position="411"/>
    </location>
</feature>
<dbReference type="Pfam" id="PF00505">
    <property type="entry name" value="HMG_box"/>
    <property type="match status" value="1"/>
</dbReference>
<dbReference type="InterPro" id="IPR009071">
    <property type="entry name" value="HMG_box_dom"/>
</dbReference>
<dbReference type="GO" id="GO:0000978">
    <property type="term" value="F:RNA polymerase II cis-regulatory region sequence-specific DNA binding"/>
    <property type="evidence" value="ECO:0007669"/>
    <property type="project" value="TreeGrafter"/>
</dbReference>
<dbReference type="PANTHER" id="PTHR10270">
    <property type="entry name" value="SOX TRANSCRIPTION FACTOR"/>
    <property type="match status" value="1"/>
</dbReference>
<dbReference type="AlphaFoldDB" id="A0A1S8BDD1"/>
<dbReference type="InterPro" id="IPR036910">
    <property type="entry name" value="HMG_box_dom_sf"/>
</dbReference>
<feature type="DNA-binding region" description="HMG box" evidence="4">
    <location>
        <begin position="118"/>
        <end position="186"/>
    </location>
</feature>
<reference evidence="7 8" key="1">
    <citation type="submission" date="2017-01" db="EMBL/GenBank/DDBJ databases">
        <title>Draft genome sequence of Diplodia seriata F98.1, a fungal species involved in grapevine trunk diseases.</title>
        <authorList>
            <person name="Robert-Siegwald G."/>
            <person name="Vallet J."/>
            <person name="Abou-Mansour E."/>
            <person name="Xu J."/>
            <person name="Rey P."/>
            <person name="Bertsch C."/>
            <person name="Rego C."/>
            <person name="Larignon P."/>
            <person name="Fontaine F."/>
            <person name="Lebrun M.-H."/>
        </authorList>
    </citation>
    <scope>NUCLEOTIDE SEQUENCE [LARGE SCALE GENOMIC DNA]</scope>
    <source>
        <strain evidence="7 8">F98.1</strain>
    </source>
</reference>
<dbReference type="GO" id="GO:0001228">
    <property type="term" value="F:DNA-binding transcription activator activity, RNA polymerase II-specific"/>
    <property type="evidence" value="ECO:0007669"/>
    <property type="project" value="TreeGrafter"/>
</dbReference>
<dbReference type="CDD" id="cd01389">
    <property type="entry name" value="HMG-box_ROX1-like"/>
    <property type="match status" value="1"/>
</dbReference>
<keyword evidence="3" id="KW-0804">Transcription</keyword>
<evidence type="ECO:0000256" key="4">
    <source>
        <dbReference type="PROSITE-ProRule" id="PRU00267"/>
    </source>
</evidence>
<feature type="compositionally biased region" description="Low complexity" evidence="5">
    <location>
        <begin position="420"/>
        <end position="435"/>
    </location>
</feature>
<feature type="compositionally biased region" description="Polar residues" evidence="5">
    <location>
        <begin position="622"/>
        <end position="632"/>
    </location>
</feature>
<keyword evidence="4" id="KW-0539">Nucleus</keyword>
<dbReference type="STRING" id="420778.A0A1S8BDD1"/>
<dbReference type="GO" id="GO:0005634">
    <property type="term" value="C:nucleus"/>
    <property type="evidence" value="ECO:0007669"/>
    <property type="project" value="UniProtKB-UniRule"/>
</dbReference>
<feature type="compositionally biased region" description="Polar residues" evidence="5">
    <location>
        <begin position="217"/>
        <end position="227"/>
    </location>
</feature>
<dbReference type="InterPro" id="IPR050140">
    <property type="entry name" value="SRY-related_HMG-box_TF-like"/>
</dbReference>
<evidence type="ECO:0000256" key="5">
    <source>
        <dbReference type="SAM" id="MobiDB-lite"/>
    </source>
</evidence>
<dbReference type="PROSITE" id="PS50118">
    <property type="entry name" value="HMG_BOX_2"/>
    <property type="match status" value="1"/>
</dbReference>
<evidence type="ECO:0000259" key="6">
    <source>
        <dbReference type="PROSITE" id="PS50118"/>
    </source>
</evidence>
<feature type="domain" description="HMG box" evidence="6">
    <location>
        <begin position="118"/>
        <end position="186"/>
    </location>
</feature>
<feature type="region of interest" description="Disordered" evidence="5">
    <location>
        <begin position="333"/>
        <end position="444"/>
    </location>
</feature>
<dbReference type="PANTHER" id="PTHR10270:SF320">
    <property type="entry name" value="BOX TRANSCRIPTIONAL REGULATOR, PUTATIVE (AFU_ORTHOLOGUE AFUA_4G10820)-RELATED"/>
    <property type="match status" value="1"/>
</dbReference>
<name>A0A1S8BDD1_9PEZI</name>
<feature type="compositionally biased region" description="Low complexity" evidence="5">
    <location>
        <begin position="480"/>
        <end position="502"/>
    </location>
</feature>
<dbReference type="SUPFAM" id="SSF47095">
    <property type="entry name" value="HMG-box"/>
    <property type="match status" value="1"/>
</dbReference>
<dbReference type="OrthoDB" id="6247875at2759"/>
<sequence>MTDVDMSEPSAGKGEKSPSSSRKASTTVSTRSSRRTASPSRSSKQDDAAPPTPESPPFRLTRKRAASLADKGDREEDDIVEDITPTTTHSRMSSGGASAASAASPANHVCLCQPDPKIPRPRNAFILYRQHHQAAIVAQNPGLANPEISKIIGEQWKSQPEAVRNEWKSLAEEEKLRHQQQYPEYRYQPRRGGRRGSLTSLNTTSDKHHCTKCGGRSITTPTTPFSSQHHHNHAATTASSSSPSSSAPMLPPPTPSSALTPASRYLPPMMSSLAINTAPSGNNNLPRRANSTRPNPLTNLHVARTSRDEQHPMDVQMLSPLSPDAKRRRLHQTYVPPPSASSSSTPRSASVSQPQPGTPYPFPTDPRRQSLPRPDMVHHARGVSPRNNSLHHHPQQRDGNGNNLTLPPLQTANHHHHHPYPAAASAVAAVAARHSSGGGTPVAGEAMLGGPNPRKVGPEAAIWNKIQILGKIAPPYRAVPSSSSSPSSAFSPSSSSLSSPPSQKDQQQQKVRGAIVAVEGDDVEAAKAMGKWLEESFNKTGEVWARMAEAPRGPEDVAGSGGDVEITDADADTGAGGAKSPGDGGGGGGGNAAAAVGIGDYIQVISEWHGKTKEMVEFITNPPESESASDTPTEGKADGAADKRTPVLVMPTYSLRATDAWANRLRVGDNYSRSDHWQWSATLWRGIVGPDITVYVRDVSELELPVGKPVDVLEHGASKCLMVKRVVGKEVEESALRRLGFEIGELIRSVSQVNGK</sequence>
<keyword evidence="2 4" id="KW-0238">DNA-binding</keyword>